<evidence type="ECO:0000313" key="4">
    <source>
        <dbReference type="Proteomes" id="UP000663854"/>
    </source>
</evidence>
<dbReference type="EMBL" id="CAJNOL010003734">
    <property type="protein sequence ID" value="CAF1572513.1"/>
    <property type="molecule type" value="Genomic_DNA"/>
</dbReference>
<dbReference type="SUPFAM" id="SSF53720">
    <property type="entry name" value="ALDH-like"/>
    <property type="match status" value="1"/>
</dbReference>
<dbReference type="InterPro" id="IPR016163">
    <property type="entry name" value="Ald_DH_C"/>
</dbReference>
<dbReference type="InterPro" id="IPR016162">
    <property type="entry name" value="Ald_DH_N"/>
</dbReference>
<gene>
    <name evidence="3" type="ORF">JXQ802_LOCUS45350</name>
    <name evidence="2" type="ORF">PYM288_LOCUS20392</name>
</gene>
<evidence type="ECO:0000313" key="3">
    <source>
        <dbReference type="EMBL" id="CAF1572513.1"/>
    </source>
</evidence>
<dbReference type="EMBL" id="CAJNOH010000740">
    <property type="protein sequence ID" value="CAF1115098.1"/>
    <property type="molecule type" value="Genomic_DNA"/>
</dbReference>
<dbReference type="PANTHER" id="PTHR11699">
    <property type="entry name" value="ALDEHYDE DEHYDROGENASE-RELATED"/>
    <property type="match status" value="1"/>
</dbReference>
<dbReference type="Proteomes" id="UP000663854">
    <property type="component" value="Unassembled WGS sequence"/>
</dbReference>
<reference evidence="2" key="1">
    <citation type="submission" date="2021-02" db="EMBL/GenBank/DDBJ databases">
        <authorList>
            <person name="Nowell W R."/>
        </authorList>
    </citation>
    <scope>NUCLEOTIDE SEQUENCE</scope>
</reference>
<organism evidence="2 4">
    <name type="scientific">Rotaria sordida</name>
    <dbReference type="NCBI Taxonomy" id="392033"/>
    <lineage>
        <taxon>Eukaryota</taxon>
        <taxon>Metazoa</taxon>
        <taxon>Spiralia</taxon>
        <taxon>Gnathifera</taxon>
        <taxon>Rotifera</taxon>
        <taxon>Eurotatoria</taxon>
        <taxon>Bdelloidea</taxon>
        <taxon>Philodinida</taxon>
        <taxon>Philodinidae</taxon>
        <taxon>Rotaria</taxon>
    </lineage>
</organism>
<dbReference type="InterPro" id="IPR016161">
    <property type="entry name" value="Ald_DH/histidinol_DH"/>
</dbReference>
<feature type="domain" description="Aldehyde dehydrogenase" evidence="1">
    <location>
        <begin position="52"/>
        <end position="177"/>
    </location>
</feature>
<evidence type="ECO:0000313" key="2">
    <source>
        <dbReference type="EMBL" id="CAF1115098.1"/>
    </source>
</evidence>
<evidence type="ECO:0000259" key="1">
    <source>
        <dbReference type="Pfam" id="PF00171"/>
    </source>
</evidence>
<dbReference type="Gene3D" id="3.40.309.10">
    <property type="entry name" value="Aldehyde Dehydrogenase, Chain A, domain 2"/>
    <property type="match status" value="1"/>
</dbReference>
<dbReference type="AlphaFoldDB" id="A0A814Q5V8"/>
<protein>
    <recommendedName>
        <fullName evidence="1">Aldehyde dehydrogenase domain-containing protein</fullName>
    </recommendedName>
</protein>
<dbReference type="InterPro" id="IPR015590">
    <property type="entry name" value="Aldehyde_DH_dom"/>
</dbReference>
<dbReference type="Gene3D" id="3.40.605.10">
    <property type="entry name" value="Aldehyde Dehydrogenase, Chain A, domain 1"/>
    <property type="match status" value="1"/>
</dbReference>
<dbReference type="GO" id="GO:0016620">
    <property type="term" value="F:oxidoreductase activity, acting on the aldehyde or oxo group of donors, NAD or NADP as acceptor"/>
    <property type="evidence" value="ECO:0007669"/>
    <property type="project" value="InterPro"/>
</dbReference>
<dbReference type="Proteomes" id="UP000663870">
    <property type="component" value="Unassembled WGS sequence"/>
</dbReference>
<dbReference type="Pfam" id="PF00171">
    <property type="entry name" value="Aldedh"/>
    <property type="match status" value="1"/>
</dbReference>
<sequence>MMIESGFPPGYLGDGPECGYAIAVHAHIDKVACTSPVEIKTFTNKTKKKMDVKCLIEECGSERVDNKDYFIKATIFSDVKDDMQITREEIFDSAISLLKYDSYEGVIKRANDTAFGLGAGVITRDIRRGLTLAHQIRPGSIWINTYKTICDQALFDGFNESGQERELGRYGLEPYYQSDPDKAIEAAEKGFQCDSPWRKSDPAARAQLICKLADLLLHVVGYLAVKMFTLVELAKKRIVGDPFDLTTEQGPYV</sequence>
<comment type="caution">
    <text evidence="2">The sequence shown here is derived from an EMBL/GenBank/DDBJ whole genome shotgun (WGS) entry which is preliminary data.</text>
</comment>
<accession>A0A814Q5V8</accession>
<name>A0A814Q5V8_9BILA</name>
<evidence type="ECO:0000313" key="5">
    <source>
        <dbReference type="Proteomes" id="UP000663870"/>
    </source>
</evidence>
<proteinExistence type="predicted"/>
<keyword evidence="5" id="KW-1185">Reference proteome</keyword>